<dbReference type="GO" id="GO:0035556">
    <property type="term" value="P:intracellular signal transduction"/>
    <property type="evidence" value="ECO:0007669"/>
    <property type="project" value="UniProtKB-ARBA"/>
</dbReference>
<dbReference type="Proteomes" id="UP000812966">
    <property type="component" value="Unassembled WGS sequence"/>
</dbReference>
<feature type="compositionally biased region" description="Gly residues" evidence="9">
    <location>
        <begin position="85"/>
        <end position="96"/>
    </location>
</feature>
<dbReference type="GO" id="GO:0005634">
    <property type="term" value="C:nucleus"/>
    <property type="evidence" value="ECO:0007669"/>
    <property type="project" value="UniProtKB-SubCell"/>
</dbReference>
<dbReference type="EMBL" id="JABELV010000162">
    <property type="protein sequence ID" value="KAG7528960.1"/>
    <property type="molecule type" value="Genomic_DNA"/>
</dbReference>
<dbReference type="InterPro" id="IPR002554">
    <property type="entry name" value="PP2A_B56"/>
</dbReference>
<evidence type="ECO:0000313" key="10">
    <source>
        <dbReference type="EMBL" id="KAG7528960.1"/>
    </source>
</evidence>
<keyword evidence="4" id="KW-0963">Cytoplasm</keyword>
<dbReference type="GO" id="GO:0019888">
    <property type="term" value="F:protein phosphatase regulator activity"/>
    <property type="evidence" value="ECO:0007669"/>
    <property type="project" value="UniProtKB-UniRule"/>
</dbReference>
<keyword evidence="5" id="KW-0597">Phosphoprotein</keyword>
<dbReference type="FunFam" id="1.25.10.10:FF:000016">
    <property type="entry name" value="Serine/threonine-protein phosphatase 2A 56 kDa regulatory subunit"/>
    <property type="match status" value="1"/>
</dbReference>
<gene>
    <name evidence="10" type="ORF">FFLO_05859</name>
</gene>
<dbReference type="GO" id="GO:0051754">
    <property type="term" value="P:meiotic sister chromatid cohesion, centromeric"/>
    <property type="evidence" value="ECO:0007669"/>
    <property type="project" value="UniProtKB-ARBA"/>
</dbReference>
<dbReference type="OrthoDB" id="10264446at2759"/>
<evidence type="ECO:0000256" key="6">
    <source>
        <dbReference type="ARBA" id="ARBA00023242"/>
    </source>
</evidence>
<comment type="subunit">
    <text evidence="7">PP2A consists of a common heterodimeric core enzyme, composed of a 36 kDa catalytic subunit (subunit C) and a 65 kDa constant regulatory subunit (PR65 or subunit A), that associates with a variety of regulatory subunits. Proteins that associate with the core dimer include three families of regulatory subunits B (the R2/B/PR55/B55, R3/B''/PR72/PR130/PR59 and R5/B'/B56 families), the 48 kDa variable regulatory subunit, viral proteins, and cell signaling molecules.</text>
</comment>
<dbReference type="GO" id="GO:0098813">
    <property type="term" value="P:nuclear chromosome segregation"/>
    <property type="evidence" value="ECO:0007669"/>
    <property type="project" value="UniProtKB-ARBA"/>
</dbReference>
<dbReference type="PANTHER" id="PTHR10257:SF3">
    <property type="entry name" value="SERINE_THREONINE-PROTEIN PHOSPHATASE 2A 56 KDA REGULATORY SUBUNIT GAMMA ISOFORM"/>
    <property type="match status" value="1"/>
</dbReference>
<evidence type="ECO:0000313" key="11">
    <source>
        <dbReference type="Proteomes" id="UP000812966"/>
    </source>
</evidence>
<dbReference type="InterPro" id="IPR011989">
    <property type="entry name" value="ARM-like"/>
</dbReference>
<evidence type="ECO:0000256" key="2">
    <source>
        <dbReference type="ARBA" id="ARBA00004496"/>
    </source>
</evidence>
<feature type="compositionally biased region" description="Low complexity" evidence="9">
    <location>
        <begin position="735"/>
        <end position="746"/>
    </location>
</feature>
<dbReference type="PANTHER" id="PTHR10257">
    <property type="entry name" value="SERINE/THREONINE PROTEIN PHOSPHATASE 2A PP2A REGULATORY SUBUNIT B"/>
    <property type="match status" value="1"/>
</dbReference>
<organism evidence="10 11">
    <name type="scientific">Filobasidium floriforme</name>
    <dbReference type="NCBI Taxonomy" id="5210"/>
    <lineage>
        <taxon>Eukaryota</taxon>
        <taxon>Fungi</taxon>
        <taxon>Dikarya</taxon>
        <taxon>Basidiomycota</taxon>
        <taxon>Agaricomycotina</taxon>
        <taxon>Tremellomycetes</taxon>
        <taxon>Filobasidiales</taxon>
        <taxon>Filobasidiaceae</taxon>
        <taxon>Filobasidium</taxon>
    </lineage>
</organism>
<dbReference type="GO" id="GO:0005737">
    <property type="term" value="C:cytoplasm"/>
    <property type="evidence" value="ECO:0007669"/>
    <property type="project" value="UniProtKB-SubCell"/>
</dbReference>
<protein>
    <recommendedName>
        <fullName evidence="8">Serine/threonine-protein phosphatase 2A 56 kDa regulatory subunit</fullName>
    </recommendedName>
</protein>
<dbReference type="PIRSF" id="PIRSF028043">
    <property type="entry name" value="PP2A_B56"/>
    <property type="match status" value="1"/>
</dbReference>
<dbReference type="AlphaFoldDB" id="A0A8K0NMS7"/>
<accession>A0A8K0NMS7</accession>
<evidence type="ECO:0000256" key="7">
    <source>
        <dbReference type="ARBA" id="ARBA00064351"/>
    </source>
</evidence>
<keyword evidence="11" id="KW-1185">Reference proteome</keyword>
<feature type="compositionally biased region" description="Low complexity" evidence="9">
    <location>
        <begin position="152"/>
        <end position="172"/>
    </location>
</feature>
<feature type="region of interest" description="Disordered" evidence="9">
    <location>
        <begin position="188"/>
        <end position="229"/>
    </location>
</feature>
<comment type="subcellular location">
    <subcellularLocation>
        <location evidence="2">Cytoplasm</location>
    </subcellularLocation>
    <subcellularLocation>
        <location evidence="1">Nucleus</location>
    </subcellularLocation>
</comment>
<dbReference type="Pfam" id="PF01603">
    <property type="entry name" value="B56"/>
    <property type="match status" value="1"/>
</dbReference>
<dbReference type="Gene3D" id="1.25.10.10">
    <property type="entry name" value="Leucine-rich Repeat Variant"/>
    <property type="match status" value="1"/>
</dbReference>
<comment type="caution">
    <text evidence="10">The sequence shown here is derived from an EMBL/GenBank/DDBJ whole genome shotgun (WGS) entry which is preliminary data.</text>
</comment>
<evidence type="ECO:0000256" key="4">
    <source>
        <dbReference type="ARBA" id="ARBA00022490"/>
    </source>
</evidence>
<comment type="similarity">
    <text evidence="3">Belongs to the phosphatase 2A regulatory subunit B family.</text>
</comment>
<evidence type="ECO:0000256" key="8">
    <source>
        <dbReference type="PIRNR" id="PIRNR028043"/>
    </source>
</evidence>
<comment type="function">
    <text evidence="8">The B regulatory subunit might modulate substrate selectivity and catalytic activity, and also might direct the localization of the catalytic enzyme to a particular subcellular compartment.</text>
</comment>
<dbReference type="GO" id="GO:0005816">
    <property type="term" value="C:spindle pole body"/>
    <property type="evidence" value="ECO:0007669"/>
    <property type="project" value="UniProtKB-ARBA"/>
</dbReference>
<proteinExistence type="inferred from homology"/>
<feature type="region of interest" description="Disordered" evidence="9">
    <location>
        <begin position="715"/>
        <end position="784"/>
    </location>
</feature>
<dbReference type="SUPFAM" id="SSF48371">
    <property type="entry name" value="ARM repeat"/>
    <property type="match status" value="1"/>
</dbReference>
<keyword evidence="6" id="KW-0539">Nucleus</keyword>
<feature type="compositionally biased region" description="Polar residues" evidence="9">
    <location>
        <begin position="142"/>
        <end position="151"/>
    </location>
</feature>
<dbReference type="GO" id="GO:0000159">
    <property type="term" value="C:protein phosphatase type 2A complex"/>
    <property type="evidence" value="ECO:0007669"/>
    <property type="project" value="UniProtKB-UniRule"/>
</dbReference>
<evidence type="ECO:0000256" key="5">
    <source>
        <dbReference type="ARBA" id="ARBA00022553"/>
    </source>
</evidence>
<dbReference type="GO" id="GO:1901991">
    <property type="term" value="P:negative regulation of mitotic cell cycle phase transition"/>
    <property type="evidence" value="ECO:0007669"/>
    <property type="project" value="UniProtKB-ARBA"/>
</dbReference>
<sequence length="784" mass="86696">MKGLKKAMQLSRAKSSSDSSKSKDKKDERDRTASPSPSSSSHPLRSSTTASAGSSTTSVNSTNNSNNAGPTASGAGTNLGLGSRQPGGLGGMGLGAGDRRPGHGAGDKTSPAPPLVVVSGAPSSEQGLGDGVPHADQGQGQGSPTRNNINTSPLLGNPLGSPNSNSNSSAGGRSLGVGGVGGLTVGMAGIGLEGRQPGQPPKAGQLTKLRQGPRDTIPIVGKSPRKQRSSRFHVTEKVHLEKLPAFSEVRPEERTDLFIRKLQQCSYIFDFNDASADLTEKHTKGQTLHEMLDYITVGRGVITEAIYPEVVAMFSSNLFRSIPPQVNPTGDAFDPEEDEPVLELAWPHLQIVYEFFLRFVENPDFSTNIGKKYIDQTFVLHLLELFDSEDPRERDFLKTTLHRIYGKFLNLRAFIRRSINNVFFQFIYETERHNGIAELLEILGSIINGFALPLKEEHKTFLTRVLIPLHKAKSLALYHPQLAYCVVQFLEKDAALTEEVMMGLLRYWPKVNSPKEVMFLNEVEEILDVMEAQEFQKVMEPLFQQLARCINSQHFQVAERALYYWNNPYIVTLMGENIQIILPLVFPALFTNSRTHWNRTIHGMVYNALKVFVEINPQLFEECQHGYKEHKRMEAERAMQRHEEWMQLREIGIKRCEEKSLPLPTWLKEPPPPPPEPFHDEDVGEVSAEMIQHETAEASESFNLERSLADDQVPLADPEVEGARTPMPHTPLNPLAPASPSSAASPHVRRKSVLPLDPAVMRDLQNHKSLDGSDLAEGQAASSQ</sequence>
<feature type="compositionally biased region" description="Low complexity" evidence="9">
    <location>
        <begin position="33"/>
        <end position="84"/>
    </location>
</feature>
<name>A0A8K0NMS7_9TREE</name>
<dbReference type="GO" id="GO:0000776">
    <property type="term" value="C:kinetochore"/>
    <property type="evidence" value="ECO:0007669"/>
    <property type="project" value="UniProtKB-ARBA"/>
</dbReference>
<evidence type="ECO:0000256" key="1">
    <source>
        <dbReference type="ARBA" id="ARBA00004123"/>
    </source>
</evidence>
<reference evidence="10" key="1">
    <citation type="submission" date="2020-04" db="EMBL/GenBank/DDBJ databases">
        <title>Analysis of mating type loci in Filobasidium floriforme.</title>
        <authorList>
            <person name="Nowrousian M."/>
        </authorList>
    </citation>
    <scope>NUCLEOTIDE SEQUENCE</scope>
    <source>
        <strain evidence="10">CBS 6242</strain>
    </source>
</reference>
<feature type="region of interest" description="Disordered" evidence="9">
    <location>
        <begin position="1"/>
        <end position="175"/>
    </location>
</feature>
<evidence type="ECO:0000256" key="3">
    <source>
        <dbReference type="ARBA" id="ARBA00008259"/>
    </source>
</evidence>
<evidence type="ECO:0000256" key="9">
    <source>
        <dbReference type="SAM" id="MobiDB-lite"/>
    </source>
</evidence>
<feature type="compositionally biased region" description="Basic and acidic residues" evidence="9">
    <location>
        <begin position="20"/>
        <end position="32"/>
    </location>
</feature>
<dbReference type="InterPro" id="IPR016024">
    <property type="entry name" value="ARM-type_fold"/>
</dbReference>